<dbReference type="Gene3D" id="3.40.50.300">
    <property type="entry name" value="P-loop containing nucleotide triphosphate hydrolases"/>
    <property type="match status" value="1"/>
</dbReference>
<sequence>MKKSNNNIVLLILDGLDELPSRRVLPRCHIVATARHKAGKEVKKCCDTLLQIEGFTQKHVKGFVTKYFKERHDLAQLHLDMVECVLRRYRKIRDYQKRKKT</sequence>
<feature type="domain" description="NACHT" evidence="1">
    <location>
        <begin position="7"/>
        <end position="70"/>
    </location>
</feature>
<dbReference type="AlphaFoldDB" id="A0A3M6UH36"/>
<organism evidence="2 3">
    <name type="scientific">Pocillopora damicornis</name>
    <name type="common">Cauliflower coral</name>
    <name type="synonym">Millepora damicornis</name>
    <dbReference type="NCBI Taxonomy" id="46731"/>
    <lineage>
        <taxon>Eukaryota</taxon>
        <taxon>Metazoa</taxon>
        <taxon>Cnidaria</taxon>
        <taxon>Anthozoa</taxon>
        <taxon>Hexacorallia</taxon>
        <taxon>Scleractinia</taxon>
        <taxon>Astrocoeniina</taxon>
        <taxon>Pocilloporidae</taxon>
        <taxon>Pocillopora</taxon>
    </lineage>
</organism>
<reference evidence="2 3" key="1">
    <citation type="journal article" date="2018" name="Sci. Rep.">
        <title>Comparative analysis of the Pocillopora damicornis genome highlights role of immune system in coral evolution.</title>
        <authorList>
            <person name="Cunning R."/>
            <person name="Bay R.A."/>
            <person name="Gillette P."/>
            <person name="Baker A.C."/>
            <person name="Traylor-Knowles N."/>
        </authorList>
    </citation>
    <scope>NUCLEOTIDE SEQUENCE [LARGE SCALE GENOMIC DNA]</scope>
    <source>
        <strain evidence="2">RSMAS</strain>
        <tissue evidence="2">Whole animal</tissue>
    </source>
</reference>
<dbReference type="InterPro" id="IPR027417">
    <property type="entry name" value="P-loop_NTPase"/>
</dbReference>
<name>A0A3M6UH36_POCDA</name>
<dbReference type="PANTHER" id="PTHR46844">
    <property type="entry name" value="SLR5058 PROTEIN"/>
    <property type="match status" value="1"/>
</dbReference>
<dbReference type="EMBL" id="RCHS01001547">
    <property type="protein sequence ID" value="RMX52973.1"/>
    <property type="molecule type" value="Genomic_DNA"/>
</dbReference>
<comment type="caution">
    <text evidence="2">The sequence shown here is derived from an EMBL/GenBank/DDBJ whole genome shotgun (WGS) entry which is preliminary data.</text>
</comment>
<evidence type="ECO:0000259" key="1">
    <source>
        <dbReference type="Pfam" id="PF05729"/>
    </source>
</evidence>
<evidence type="ECO:0000313" key="3">
    <source>
        <dbReference type="Proteomes" id="UP000275408"/>
    </source>
</evidence>
<protein>
    <recommendedName>
        <fullName evidence="1">NACHT domain-containing protein</fullName>
    </recommendedName>
</protein>
<evidence type="ECO:0000313" key="2">
    <source>
        <dbReference type="EMBL" id="RMX52973.1"/>
    </source>
</evidence>
<accession>A0A3M6UH36</accession>
<dbReference type="InterPro" id="IPR007111">
    <property type="entry name" value="NACHT_NTPase"/>
</dbReference>
<dbReference type="PANTHER" id="PTHR46844:SF1">
    <property type="entry name" value="SLR5058 PROTEIN"/>
    <property type="match status" value="1"/>
</dbReference>
<proteinExistence type="predicted"/>
<dbReference type="Pfam" id="PF05729">
    <property type="entry name" value="NACHT"/>
    <property type="match status" value="1"/>
</dbReference>
<keyword evidence="3" id="KW-1185">Reference proteome</keyword>
<gene>
    <name evidence="2" type="ORF">pdam_00021822</name>
</gene>
<dbReference type="Proteomes" id="UP000275408">
    <property type="component" value="Unassembled WGS sequence"/>
</dbReference>